<keyword evidence="4" id="KW-0539">Nucleus</keyword>
<evidence type="ECO:0000256" key="6">
    <source>
        <dbReference type="ARBA" id="ARBA00040136"/>
    </source>
</evidence>
<comment type="subcellular location">
    <subcellularLocation>
        <location evidence="1">Nucleus</location>
    </subcellularLocation>
</comment>
<dbReference type="Pfam" id="PF02269">
    <property type="entry name" value="TFIID-18kDa"/>
    <property type="match status" value="1"/>
</dbReference>
<dbReference type="GO" id="GO:0046982">
    <property type="term" value="F:protein heterodimerization activity"/>
    <property type="evidence" value="ECO:0007669"/>
    <property type="project" value="InterPro"/>
</dbReference>
<evidence type="ECO:0000313" key="8">
    <source>
        <dbReference type="Proteomes" id="UP001216638"/>
    </source>
</evidence>
<keyword evidence="8" id="KW-1185">Reference proteome</keyword>
<dbReference type="GO" id="GO:0051123">
    <property type="term" value="P:RNA polymerase II preinitiation complex assembly"/>
    <property type="evidence" value="ECO:0007669"/>
    <property type="project" value="TreeGrafter"/>
</dbReference>
<dbReference type="Proteomes" id="UP001216638">
    <property type="component" value="Chromosome 1"/>
</dbReference>
<gene>
    <name evidence="7" type="ORF">MBRA1_000731</name>
</gene>
<dbReference type="AlphaFoldDB" id="A0AAF0DR23"/>
<protein>
    <recommendedName>
        <fullName evidence="6">Transcription initiation factor TFIID subunit 13</fullName>
    </recommendedName>
</protein>
<dbReference type="SUPFAM" id="SSF47113">
    <property type="entry name" value="Histone-fold"/>
    <property type="match status" value="1"/>
</dbReference>
<keyword evidence="3" id="KW-0804">Transcription</keyword>
<evidence type="ECO:0000313" key="7">
    <source>
        <dbReference type="EMBL" id="WFC94101.1"/>
    </source>
</evidence>
<dbReference type="PANTHER" id="PTHR11380">
    <property type="entry name" value="TRANSCRIPTION INITIATION FACTOR TFIID/SUPT3-RELATED"/>
    <property type="match status" value="1"/>
</dbReference>
<comment type="similarity">
    <text evidence="5">Belongs to the TAF13 family.</text>
</comment>
<proteinExistence type="inferred from homology"/>
<name>A0AAF0DR23_9BASI</name>
<evidence type="ECO:0000256" key="2">
    <source>
        <dbReference type="ARBA" id="ARBA00023015"/>
    </source>
</evidence>
<evidence type="ECO:0000256" key="5">
    <source>
        <dbReference type="ARBA" id="ARBA00038392"/>
    </source>
</evidence>
<dbReference type="Gene3D" id="1.10.20.10">
    <property type="entry name" value="Histone, subunit A"/>
    <property type="match status" value="1"/>
</dbReference>
<dbReference type="GO" id="GO:0005669">
    <property type="term" value="C:transcription factor TFIID complex"/>
    <property type="evidence" value="ECO:0007669"/>
    <property type="project" value="TreeGrafter"/>
</dbReference>
<accession>A0AAF0DR23</accession>
<dbReference type="EMBL" id="CP119951">
    <property type="protein sequence ID" value="WFC94101.1"/>
    <property type="molecule type" value="Genomic_DNA"/>
</dbReference>
<organism evidence="7 8">
    <name type="scientific">Malassezia brasiliensis</name>
    <dbReference type="NCBI Taxonomy" id="1821822"/>
    <lineage>
        <taxon>Eukaryota</taxon>
        <taxon>Fungi</taxon>
        <taxon>Dikarya</taxon>
        <taxon>Basidiomycota</taxon>
        <taxon>Ustilaginomycotina</taxon>
        <taxon>Malasseziomycetes</taxon>
        <taxon>Malasseziales</taxon>
        <taxon>Malasseziaceae</taxon>
        <taxon>Malassezia</taxon>
    </lineage>
</organism>
<reference evidence="7" key="1">
    <citation type="submission" date="2023-03" db="EMBL/GenBank/DDBJ databases">
        <title>Mating type loci evolution in Malassezia.</title>
        <authorList>
            <person name="Coelho M.A."/>
        </authorList>
    </citation>
    <scope>NUCLEOTIDE SEQUENCE</scope>
    <source>
        <strain evidence="7">CBS 14135</strain>
    </source>
</reference>
<evidence type="ECO:0000256" key="1">
    <source>
        <dbReference type="ARBA" id="ARBA00004123"/>
    </source>
</evidence>
<evidence type="ECO:0000256" key="4">
    <source>
        <dbReference type="ARBA" id="ARBA00023242"/>
    </source>
</evidence>
<dbReference type="InterPro" id="IPR009072">
    <property type="entry name" value="Histone-fold"/>
</dbReference>
<dbReference type="PANTHER" id="PTHR11380:SF5">
    <property type="entry name" value="TRANSCRIPTION INITIATION FACTOR TFIID SUBUNIT 13"/>
    <property type="match status" value="1"/>
</dbReference>
<dbReference type="InterPro" id="IPR003195">
    <property type="entry name" value="TFIID_TAF13"/>
</dbReference>
<keyword evidence="2" id="KW-0805">Transcription regulation</keyword>
<evidence type="ECO:0000256" key="3">
    <source>
        <dbReference type="ARBA" id="ARBA00023163"/>
    </source>
</evidence>
<sequence>MPPTTPLRYTGGRATPYDAEARAHADASEHAPASYRADLAARGRRPFHNPGLFAKDLRLLMYAYGDSPNPSPDSIAVLEEMTMDFLTDLCLRAEPSLYTLGLTTSQATASAIEQGETPSTSLRGHAPALQTHRQRAKLDDIKHALRHDRKKLGRLEQLLYADKMVTEARRIGGVEDVAASAGALASVDDRPADKSKNKAT</sequence>